<dbReference type="Proteomes" id="UP000613580">
    <property type="component" value="Unassembled WGS sequence"/>
</dbReference>
<feature type="signal peptide" evidence="5">
    <location>
        <begin position="1"/>
        <end position="17"/>
    </location>
</feature>
<proteinExistence type="predicted"/>
<keyword evidence="5" id="KW-0732">Signal</keyword>
<dbReference type="InterPro" id="IPR016274">
    <property type="entry name" value="Histidine_acid_Pase_euk"/>
</dbReference>
<evidence type="ECO:0000256" key="4">
    <source>
        <dbReference type="PIRSR" id="PIRSR000894-2"/>
    </source>
</evidence>
<keyword evidence="4" id="KW-1015">Disulfide bond</keyword>
<dbReference type="CDD" id="cd07061">
    <property type="entry name" value="HP_HAP_like"/>
    <property type="match status" value="1"/>
</dbReference>
<protein>
    <submittedName>
        <fullName evidence="6">Phosphoglycerate mutase-like protein</fullName>
    </submittedName>
</protein>
<feature type="active site" description="Nucleophile" evidence="3">
    <location>
        <position position="58"/>
    </location>
</feature>
<organism evidence="6 7">
    <name type="scientific">Mycena chlorophos</name>
    <name type="common">Agaric fungus</name>
    <name type="synonym">Agaricus chlorophos</name>
    <dbReference type="NCBI Taxonomy" id="658473"/>
    <lineage>
        <taxon>Eukaryota</taxon>
        <taxon>Fungi</taxon>
        <taxon>Dikarya</taxon>
        <taxon>Basidiomycota</taxon>
        <taxon>Agaricomycotina</taxon>
        <taxon>Agaricomycetes</taxon>
        <taxon>Agaricomycetidae</taxon>
        <taxon>Agaricales</taxon>
        <taxon>Marasmiineae</taxon>
        <taxon>Mycenaceae</taxon>
        <taxon>Mycena</taxon>
    </lineage>
</organism>
<dbReference type="OrthoDB" id="6509975at2759"/>
<dbReference type="Pfam" id="PF00328">
    <property type="entry name" value="His_Phos_2"/>
    <property type="match status" value="1"/>
</dbReference>
<sequence>MLLLVLSAFLLSWAVVAFDIVHHTGPSAPYFDAPSQDRIPVETPAGCTVDQAAYIVRHGARFPEPGSSTGWQQLYTKLQNNTYSASGPLAFISSWQLPVDDIPHEPLFLTSIGALEAFSFGVELRNRYGFTQGGDNITIWTAGQQRVVDTATYFARGYLSQGNYLSNITENRANLIMQPDSVNYTFANSLTPSAACPLYESGDTSSVATTFRASYQPQIANRLNQYLDGLTLNATDIGVMQDLCGFETSLNGNSQWCDVFEDEEWLDYEYADDLNYYYGSGPGNPFSATVGFPWVKAVSELFALGPNETTPGGNIIPPPLLMGFTHDNNLPPIISALGLWNTSVSDSVYPLSLTAPDPRRKFRSSYIVAFRGYVALERLACTTTPANTTVFHLANTTPDPVPTEVFVRVRVNRAPVVIPGCTSGPGSTCPLADFTQYVQTTRAAAAGDFVQMCGLQNISNATSDATFFTVADPESLQTVVPLNYVVGMTNT</sequence>
<evidence type="ECO:0000313" key="6">
    <source>
        <dbReference type="EMBL" id="KAF7322387.1"/>
    </source>
</evidence>
<evidence type="ECO:0000313" key="7">
    <source>
        <dbReference type="Proteomes" id="UP000613580"/>
    </source>
</evidence>
<dbReference type="GO" id="GO:0009277">
    <property type="term" value="C:fungal-type cell wall"/>
    <property type="evidence" value="ECO:0007669"/>
    <property type="project" value="TreeGrafter"/>
</dbReference>
<evidence type="ECO:0000256" key="1">
    <source>
        <dbReference type="ARBA" id="ARBA00022801"/>
    </source>
</evidence>
<dbReference type="PROSITE" id="PS00616">
    <property type="entry name" value="HIS_ACID_PHOSPHAT_1"/>
    <property type="match status" value="1"/>
</dbReference>
<feature type="disulfide bond" evidence="4">
    <location>
        <begin position="244"/>
        <end position="257"/>
    </location>
</feature>
<feature type="disulfide bond" evidence="4">
    <location>
        <begin position="47"/>
        <end position="381"/>
    </location>
</feature>
<keyword evidence="2" id="KW-0325">Glycoprotein</keyword>
<gene>
    <name evidence="6" type="ORF">HMN09_00016600</name>
</gene>
<feature type="disulfide bond" evidence="4">
    <location>
        <begin position="421"/>
        <end position="429"/>
    </location>
</feature>
<name>A0A8H6TT74_MYCCL</name>
<accession>A0A8H6TT74</accession>
<dbReference type="PANTHER" id="PTHR20963:SF18">
    <property type="entry name" value="ACID PHOSPHATASE PHO11-RELATED"/>
    <property type="match status" value="1"/>
</dbReference>
<dbReference type="InterPro" id="IPR000560">
    <property type="entry name" value="His_Pase_clade-2"/>
</dbReference>
<evidence type="ECO:0000256" key="2">
    <source>
        <dbReference type="ARBA" id="ARBA00023180"/>
    </source>
</evidence>
<keyword evidence="7" id="KW-1185">Reference proteome</keyword>
<dbReference type="Gene3D" id="3.40.50.1240">
    <property type="entry name" value="Phosphoglycerate mutase-like"/>
    <property type="match status" value="1"/>
</dbReference>
<dbReference type="InterPro" id="IPR033379">
    <property type="entry name" value="Acid_Pase_AS"/>
</dbReference>
<dbReference type="AlphaFoldDB" id="A0A8H6TT74"/>
<dbReference type="SUPFAM" id="SSF53254">
    <property type="entry name" value="Phosphoglycerate mutase-like"/>
    <property type="match status" value="1"/>
</dbReference>
<dbReference type="PROSITE" id="PS00778">
    <property type="entry name" value="HIS_ACID_PHOSPHAT_2"/>
    <property type="match status" value="1"/>
</dbReference>
<feature type="active site" description="Proton donor" evidence="3">
    <location>
        <position position="327"/>
    </location>
</feature>
<dbReference type="GO" id="GO:0003993">
    <property type="term" value="F:acid phosphatase activity"/>
    <property type="evidence" value="ECO:0007669"/>
    <property type="project" value="TreeGrafter"/>
</dbReference>
<evidence type="ECO:0000256" key="3">
    <source>
        <dbReference type="PIRSR" id="PIRSR000894-1"/>
    </source>
</evidence>
<evidence type="ECO:0000256" key="5">
    <source>
        <dbReference type="SAM" id="SignalP"/>
    </source>
</evidence>
<dbReference type="PIRSF" id="PIRSF000894">
    <property type="entry name" value="Acid_phosphatase"/>
    <property type="match status" value="1"/>
</dbReference>
<reference evidence="6" key="1">
    <citation type="submission" date="2020-05" db="EMBL/GenBank/DDBJ databases">
        <title>Mycena genomes resolve the evolution of fungal bioluminescence.</title>
        <authorList>
            <person name="Tsai I.J."/>
        </authorList>
    </citation>
    <scope>NUCLEOTIDE SEQUENCE</scope>
    <source>
        <strain evidence="6">110903Hualien_Pintung</strain>
    </source>
</reference>
<keyword evidence="1" id="KW-0378">Hydrolase</keyword>
<comment type="caution">
    <text evidence="6">The sequence shown here is derived from an EMBL/GenBank/DDBJ whole genome shotgun (WGS) entry which is preliminary data.</text>
</comment>
<dbReference type="InterPro" id="IPR029033">
    <property type="entry name" value="His_PPase_superfam"/>
</dbReference>
<dbReference type="PANTHER" id="PTHR20963">
    <property type="entry name" value="MULTIPLE INOSITOL POLYPHOSPHATE PHOSPHATASE-RELATED"/>
    <property type="match status" value="1"/>
</dbReference>
<dbReference type="EMBL" id="JACAZE010000001">
    <property type="protein sequence ID" value="KAF7322387.1"/>
    <property type="molecule type" value="Genomic_DNA"/>
</dbReference>
<feature type="chain" id="PRO_5034198058" evidence="5">
    <location>
        <begin position="18"/>
        <end position="491"/>
    </location>
</feature>